<dbReference type="PANTHER" id="PTHR44169:SF6">
    <property type="entry name" value="NADPH-DEPENDENT 1-ACYLDIHYDROXYACETONE PHOSPHATE REDUCTASE"/>
    <property type="match status" value="1"/>
</dbReference>
<dbReference type="AlphaFoldDB" id="A0A378MA14"/>
<dbReference type="PANTHER" id="PTHR44169">
    <property type="entry name" value="NADPH-DEPENDENT 1-ACYLDIHYDROXYACETONE PHOSPHATE REDUCTASE"/>
    <property type="match status" value="1"/>
</dbReference>
<sequence>MVNKKTEKKIAIVTGISSGIGKATALRLVEEGFIVYGGARRVDRLQELKVQGVRVQALDVTDEASNRALIDRVLNEEKRIDILVNNAGYGEYGALEEVTTEAAKKQFDVNLFGLANITQLVLPTMRAQQSGRIINISSIGGRIYSPVGGWYHASKHALEVYSDVLRMETKPFGIKVIVVEPSGTKTEWGTIASDNAKAATSQGSAYYEMIHTYSNFENAAGSSDSAEDIASLIYKAISDNKPRYRYLPSFSAKMITFIARKFPVSWYDRFITAMMKRLLRNK</sequence>
<dbReference type="InterPro" id="IPR036291">
    <property type="entry name" value="NAD(P)-bd_dom_sf"/>
</dbReference>
<dbReference type="SUPFAM" id="SSF51735">
    <property type="entry name" value="NAD(P)-binding Rossmann-fold domains"/>
    <property type="match status" value="1"/>
</dbReference>
<comment type="similarity">
    <text evidence="1 3">Belongs to the short-chain dehydrogenases/reductases (SDR) family.</text>
</comment>
<gene>
    <name evidence="4" type="primary">sdh</name>
    <name evidence="4" type="ORF">NCTC10815_00484</name>
</gene>
<dbReference type="CDD" id="cd05374">
    <property type="entry name" value="17beta-HSD-like_SDR_c"/>
    <property type="match status" value="1"/>
</dbReference>
<dbReference type="EMBL" id="UGPG01000001">
    <property type="protein sequence ID" value="STY43197.1"/>
    <property type="molecule type" value="Genomic_DNA"/>
</dbReference>
<dbReference type="EC" id="1.1.1.276" evidence="4"/>
<protein>
    <submittedName>
        <fullName evidence="4">Serine 3-dehydrogenase</fullName>
        <ecNumber evidence="4">1.1.1.276</ecNumber>
    </submittedName>
</protein>
<reference evidence="4 5" key="1">
    <citation type="submission" date="2018-06" db="EMBL/GenBank/DDBJ databases">
        <authorList>
            <consortium name="Pathogen Informatics"/>
            <person name="Doyle S."/>
        </authorList>
    </citation>
    <scope>NUCLEOTIDE SEQUENCE [LARGE SCALE GENOMIC DNA]</scope>
    <source>
        <strain evidence="5">NCTC 10815</strain>
    </source>
</reference>
<dbReference type="RefSeq" id="WP_115345588.1">
    <property type="nucleotide sequence ID" value="NZ_UGPG01000001.1"/>
</dbReference>
<dbReference type="NCBIfam" id="NF004826">
    <property type="entry name" value="PRK06182.1"/>
    <property type="match status" value="1"/>
</dbReference>
<dbReference type="PRINTS" id="PR00080">
    <property type="entry name" value="SDRFAMILY"/>
</dbReference>
<dbReference type="Pfam" id="PF00106">
    <property type="entry name" value="adh_short"/>
    <property type="match status" value="1"/>
</dbReference>
<evidence type="ECO:0000256" key="3">
    <source>
        <dbReference type="RuleBase" id="RU000363"/>
    </source>
</evidence>
<dbReference type="Proteomes" id="UP000254879">
    <property type="component" value="Unassembled WGS sequence"/>
</dbReference>
<evidence type="ECO:0000313" key="4">
    <source>
        <dbReference type="EMBL" id="STY43197.1"/>
    </source>
</evidence>
<evidence type="ECO:0000256" key="2">
    <source>
        <dbReference type="ARBA" id="ARBA00023002"/>
    </source>
</evidence>
<evidence type="ECO:0000313" key="5">
    <source>
        <dbReference type="Proteomes" id="UP000254879"/>
    </source>
</evidence>
<keyword evidence="2 4" id="KW-0560">Oxidoreductase</keyword>
<dbReference type="InterPro" id="IPR002347">
    <property type="entry name" value="SDR_fam"/>
</dbReference>
<organism evidence="4 5">
    <name type="scientific">Listeria grayi</name>
    <name type="common">Listeria murrayi</name>
    <dbReference type="NCBI Taxonomy" id="1641"/>
    <lineage>
        <taxon>Bacteria</taxon>
        <taxon>Bacillati</taxon>
        <taxon>Bacillota</taxon>
        <taxon>Bacilli</taxon>
        <taxon>Bacillales</taxon>
        <taxon>Listeriaceae</taxon>
        <taxon>Listeria</taxon>
    </lineage>
</organism>
<proteinExistence type="inferred from homology"/>
<dbReference type="GO" id="GO:0031132">
    <property type="term" value="F:serine 3-dehydrogenase activity"/>
    <property type="evidence" value="ECO:0007669"/>
    <property type="project" value="UniProtKB-EC"/>
</dbReference>
<evidence type="ECO:0000256" key="1">
    <source>
        <dbReference type="ARBA" id="ARBA00006484"/>
    </source>
</evidence>
<dbReference type="Gene3D" id="3.40.50.720">
    <property type="entry name" value="NAD(P)-binding Rossmann-like Domain"/>
    <property type="match status" value="1"/>
</dbReference>
<accession>A0A378MA14</accession>
<dbReference type="PRINTS" id="PR00081">
    <property type="entry name" value="GDHRDH"/>
</dbReference>
<name>A0A378MA14_LISGR</name>